<protein>
    <submittedName>
        <fullName evidence="2">Uncharacterized protein</fullName>
    </submittedName>
</protein>
<sequence>MATKATETVSRGRGRPKRAAAPEPAPVTIQSPPVKRGRPTKDAVEVVIEAPRKRGRPAKVADEEPALMSEEAPAPRRRGRPSKAADDELAVEAPGPKKSAGRSRKEDAPVKDAHLDAAAPTLKKRGRPAKSTSSPTLNGVMGSPRVTKRASTRIKSAPTATATAAASALAVRRIDPRMRSRLRTRLPPPVPQVAQEEPVRKPTKRGRPRKDVAKVPAPKSTTAGLKALNKASKAGIEKQAKVTKTVAPRKRRGYTTIEVPDKFAAQMKEFLQNLLDGDSSDSAPVEAGEAEEQEDEIVVEEDVIVGNATGGDEYHDDGLPNGLPNGEVEQEKDETSDIEIALQAAAADDSITPDAGDGETTAQAAYTADDLVTPEDAYIENDASEEPHAPSGVGGLTVSELDEFEYLESLANGDDGSQMDVFQWANIFSPYSLG</sequence>
<evidence type="ECO:0000313" key="2">
    <source>
        <dbReference type="EMBL" id="KAJ4377253.1"/>
    </source>
</evidence>
<organism evidence="2 3">
    <name type="scientific">Neocucurbitaria cava</name>
    <dbReference type="NCBI Taxonomy" id="798079"/>
    <lineage>
        <taxon>Eukaryota</taxon>
        <taxon>Fungi</taxon>
        <taxon>Dikarya</taxon>
        <taxon>Ascomycota</taxon>
        <taxon>Pezizomycotina</taxon>
        <taxon>Dothideomycetes</taxon>
        <taxon>Pleosporomycetidae</taxon>
        <taxon>Pleosporales</taxon>
        <taxon>Pleosporineae</taxon>
        <taxon>Cucurbitariaceae</taxon>
        <taxon>Neocucurbitaria</taxon>
    </lineage>
</organism>
<keyword evidence="3" id="KW-1185">Reference proteome</keyword>
<reference evidence="2" key="1">
    <citation type="submission" date="2022-10" db="EMBL/GenBank/DDBJ databases">
        <title>Tapping the CABI collections for fungal endophytes: first genome assemblies for Collariella, Neodidymelliopsis, Ascochyta clinopodiicola, Didymella pomorum, Didymosphaeria variabile, Neocosmospora piperis and Neocucurbitaria cava.</title>
        <authorList>
            <person name="Hill R."/>
        </authorList>
    </citation>
    <scope>NUCLEOTIDE SEQUENCE</scope>
    <source>
        <strain evidence="2">IMI 356814</strain>
    </source>
</reference>
<accession>A0A9W8YGU4</accession>
<dbReference type="InterPro" id="IPR017956">
    <property type="entry name" value="AT_hook_DNA-bd_motif"/>
</dbReference>
<name>A0A9W8YGU4_9PLEO</name>
<evidence type="ECO:0000313" key="3">
    <source>
        <dbReference type="Proteomes" id="UP001140560"/>
    </source>
</evidence>
<feature type="region of interest" description="Disordered" evidence="1">
    <location>
        <begin position="274"/>
        <end position="336"/>
    </location>
</feature>
<dbReference type="PRINTS" id="PR00929">
    <property type="entry name" value="ATHOOK"/>
</dbReference>
<comment type="caution">
    <text evidence="2">The sequence shown here is derived from an EMBL/GenBank/DDBJ whole genome shotgun (WGS) entry which is preliminary data.</text>
</comment>
<proteinExistence type="predicted"/>
<feature type="compositionally biased region" description="Basic and acidic residues" evidence="1">
    <location>
        <begin position="103"/>
        <end position="115"/>
    </location>
</feature>
<dbReference type="EMBL" id="JAPEUY010000001">
    <property type="protein sequence ID" value="KAJ4377253.1"/>
    <property type="molecule type" value="Genomic_DNA"/>
</dbReference>
<feature type="compositionally biased region" description="Acidic residues" evidence="1">
    <location>
        <begin position="288"/>
        <end position="303"/>
    </location>
</feature>
<dbReference type="GO" id="GO:0003677">
    <property type="term" value="F:DNA binding"/>
    <property type="evidence" value="ECO:0007669"/>
    <property type="project" value="InterPro"/>
</dbReference>
<dbReference type="SMART" id="SM00384">
    <property type="entry name" value="AT_hook"/>
    <property type="match status" value="7"/>
</dbReference>
<feature type="region of interest" description="Disordered" evidence="1">
    <location>
        <begin position="1"/>
        <end position="223"/>
    </location>
</feature>
<dbReference type="Proteomes" id="UP001140560">
    <property type="component" value="Unassembled WGS sequence"/>
</dbReference>
<evidence type="ECO:0000256" key="1">
    <source>
        <dbReference type="SAM" id="MobiDB-lite"/>
    </source>
</evidence>
<feature type="compositionally biased region" description="Low complexity" evidence="1">
    <location>
        <begin position="157"/>
        <end position="170"/>
    </location>
</feature>
<dbReference type="AlphaFoldDB" id="A0A9W8YGU4"/>
<dbReference type="Pfam" id="PF02178">
    <property type="entry name" value="AT_hook"/>
    <property type="match status" value="6"/>
</dbReference>
<gene>
    <name evidence="2" type="ORF">N0V83_000076</name>
</gene>
<dbReference type="OrthoDB" id="3798269at2759"/>